<name>A0AAP7GX72_AGGAP</name>
<dbReference type="Gene3D" id="3.90.70.10">
    <property type="entry name" value="Cysteine proteinases"/>
    <property type="match status" value="1"/>
</dbReference>
<evidence type="ECO:0000313" key="1">
    <source>
        <dbReference type="EMBL" id="OBY50069.1"/>
    </source>
</evidence>
<dbReference type="Proteomes" id="UP000092746">
    <property type="component" value="Unassembled WGS sequence"/>
</dbReference>
<proteinExistence type="predicted"/>
<gene>
    <name evidence="1" type="ORF">BBB52_09455</name>
</gene>
<evidence type="ECO:0000313" key="2">
    <source>
        <dbReference type="Proteomes" id="UP000092746"/>
    </source>
</evidence>
<dbReference type="RefSeq" id="WP_065295783.1">
    <property type="nucleotide sequence ID" value="NZ_MAQE01000017.1"/>
</dbReference>
<sequence>MDLYFGDIPICYSHSVAMTLHSYGYDFRPEYLEAIMVMGNGASVVKNDAKHPLIFFDNGMPDRSISHSLRILGFEYEEFFCDSTESINVKAVQEKLKTYLKNGPVIVGPLDMGYLTYNPNHEYLKGVDHFVCVFSMDSDAVYFHDPAGYPCMKMIIHELLKAWQAENIDYKRGAFSMWGNIKRRKIPTSEDIYHDVSLIMKKRYEHSETKVIEDYAKAIKNYGLNQEQKQLHQFFSFRLASVRNIYMSQFLKKHDHRKAELKEKLAFLFGQAHLDCLKDDFIALADTLMTISELDNQFKELCIQYKK</sequence>
<comment type="caution">
    <text evidence="1">The sequence shown here is derived from an EMBL/GenBank/DDBJ whole genome shotgun (WGS) entry which is preliminary data.</text>
</comment>
<protein>
    <submittedName>
        <fullName evidence="1">DNA repair protein RadC</fullName>
    </submittedName>
</protein>
<organism evidence="1 2">
    <name type="scientific">Aggregatibacter aphrophilus</name>
    <name type="common">Haemophilus aphrophilus</name>
    <dbReference type="NCBI Taxonomy" id="732"/>
    <lineage>
        <taxon>Bacteria</taxon>
        <taxon>Pseudomonadati</taxon>
        <taxon>Pseudomonadota</taxon>
        <taxon>Gammaproteobacteria</taxon>
        <taxon>Pasteurellales</taxon>
        <taxon>Pasteurellaceae</taxon>
        <taxon>Aggregatibacter</taxon>
    </lineage>
</organism>
<dbReference type="AlphaFoldDB" id="A0AAP7GX72"/>
<dbReference type="EMBL" id="MAQE01000017">
    <property type="protein sequence ID" value="OBY50069.1"/>
    <property type="molecule type" value="Genomic_DNA"/>
</dbReference>
<reference evidence="1 2" key="1">
    <citation type="submission" date="2016-06" db="EMBL/GenBank/DDBJ databases">
        <title>Simultaneous identification of Haemophilus influenzae and Haemophilus haemolyticus using TaqMan real-time PCR.</title>
        <authorList>
            <person name="Price E.P."/>
            <person name="Sarovich D.S."/>
            <person name="Harris T."/>
            <person name="Spargo J.C."/>
            <person name="Nosworthy E."/>
            <person name="Beissbarth J."/>
            <person name="Smith-Vaughan H."/>
        </authorList>
    </citation>
    <scope>NUCLEOTIDE SEQUENCE [LARGE SCALE GENOMIC DNA]</scope>
    <source>
        <strain evidence="1 2">ATCC 7901</strain>
    </source>
</reference>
<accession>A0AAP7GX72</accession>